<dbReference type="GO" id="GO:0000166">
    <property type="term" value="F:nucleotide binding"/>
    <property type="evidence" value="ECO:0007669"/>
    <property type="project" value="InterPro"/>
</dbReference>
<evidence type="ECO:0000313" key="3">
    <source>
        <dbReference type="EMBL" id="ROT36470.1"/>
    </source>
</evidence>
<dbReference type="RefSeq" id="XP_028464276.1">
    <property type="nucleotide sequence ID" value="XM_028612496.1"/>
</dbReference>
<dbReference type="Gene3D" id="3.30.360.10">
    <property type="entry name" value="Dihydrodipicolinate Reductase, domain 2"/>
    <property type="match status" value="1"/>
</dbReference>
<name>A0A3N2PPU8_SODAK</name>
<dbReference type="InterPro" id="IPR036291">
    <property type="entry name" value="NAD(P)-bd_dom_sf"/>
</dbReference>
<evidence type="ECO:0000259" key="2">
    <source>
        <dbReference type="Pfam" id="PF22685"/>
    </source>
</evidence>
<dbReference type="SUPFAM" id="SSF55347">
    <property type="entry name" value="Glyceraldehyde-3-phosphate dehydrogenase-like, C-terminal domain"/>
    <property type="match status" value="1"/>
</dbReference>
<dbReference type="STRING" id="1314773.A0A3N2PPU8"/>
<dbReference type="OrthoDB" id="446809at2759"/>
<dbReference type="SUPFAM" id="SSF51735">
    <property type="entry name" value="NAD(P)-binding Rossmann-fold domains"/>
    <property type="match status" value="1"/>
</dbReference>
<feature type="domain" description="Gal80p-like C-terminal" evidence="2">
    <location>
        <begin position="144"/>
        <end position="296"/>
    </location>
</feature>
<dbReference type="Pfam" id="PF01408">
    <property type="entry name" value="GFO_IDH_MocA"/>
    <property type="match status" value="1"/>
</dbReference>
<dbReference type="GeneID" id="39580974"/>
<evidence type="ECO:0000259" key="1">
    <source>
        <dbReference type="Pfam" id="PF01408"/>
    </source>
</evidence>
<evidence type="ECO:0000313" key="4">
    <source>
        <dbReference type="Proteomes" id="UP000272025"/>
    </source>
</evidence>
<accession>A0A3N2PPU8</accession>
<dbReference type="InterPro" id="IPR000683">
    <property type="entry name" value="Gfo/Idh/MocA-like_OxRdtase_N"/>
</dbReference>
<gene>
    <name evidence="3" type="ORF">SODALDRAFT_335566</name>
</gene>
<dbReference type="InterPro" id="IPR051317">
    <property type="entry name" value="Gfo/Idh/MocA_oxidoreduct"/>
</dbReference>
<proteinExistence type="predicted"/>
<dbReference type="EMBL" id="ML119059">
    <property type="protein sequence ID" value="ROT36470.1"/>
    <property type="molecule type" value="Genomic_DNA"/>
</dbReference>
<organism evidence="3 4">
    <name type="scientific">Sodiomyces alkalinus (strain CBS 110278 / VKM F-3762 / F11)</name>
    <name type="common">Alkaliphilic filamentous fungus</name>
    <dbReference type="NCBI Taxonomy" id="1314773"/>
    <lineage>
        <taxon>Eukaryota</taxon>
        <taxon>Fungi</taxon>
        <taxon>Dikarya</taxon>
        <taxon>Ascomycota</taxon>
        <taxon>Pezizomycotina</taxon>
        <taxon>Sordariomycetes</taxon>
        <taxon>Hypocreomycetidae</taxon>
        <taxon>Glomerellales</taxon>
        <taxon>Plectosphaerellaceae</taxon>
        <taxon>Sodiomyces</taxon>
    </lineage>
</organism>
<dbReference type="PANTHER" id="PTHR43708">
    <property type="entry name" value="CONSERVED EXPRESSED OXIDOREDUCTASE (EUROFUNG)"/>
    <property type="match status" value="1"/>
</dbReference>
<reference evidence="3 4" key="1">
    <citation type="journal article" date="2018" name="Mol. Ecol.">
        <title>The obligate alkalophilic soda-lake fungus Sodiomyces alkalinus has shifted to a protein diet.</title>
        <authorList>
            <person name="Grum-Grzhimaylo A.A."/>
            <person name="Falkoski D.L."/>
            <person name="van den Heuvel J."/>
            <person name="Valero-Jimenez C.A."/>
            <person name="Min B."/>
            <person name="Choi I.G."/>
            <person name="Lipzen A."/>
            <person name="Daum C.G."/>
            <person name="Aanen D.K."/>
            <person name="Tsang A."/>
            <person name="Henrissat B."/>
            <person name="Bilanenko E.N."/>
            <person name="de Vries R.P."/>
            <person name="van Kan J.A.L."/>
            <person name="Grigoriev I.V."/>
            <person name="Debets A.J.M."/>
        </authorList>
    </citation>
    <scope>NUCLEOTIDE SEQUENCE [LARGE SCALE GENOMIC DNA]</scope>
    <source>
        <strain evidence="3 4">F11</strain>
    </source>
</reference>
<dbReference type="Gene3D" id="3.40.50.720">
    <property type="entry name" value="NAD(P)-binding Rossmann-like Domain"/>
    <property type="match status" value="1"/>
</dbReference>
<dbReference type="PANTHER" id="PTHR43708:SF1">
    <property type="entry name" value="GALACTOSE_LACTOSE METABOLISM REGULATORY PROTEIN GAL80"/>
    <property type="match status" value="1"/>
</dbReference>
<dbReference type="AlphaFoldDB" id="A0A3N2PPU8"/>
<dbReference type="InterPro" id="IPR055080">
    <property type="entry name" value="Gal80p-like_C"/>
</dbReference>
<protein>
    <submittedName>
        <fullName evidence="3">Oxidoreductase family protein</fullName>
    </submittedName>
</protein>
<feature type="domain" description="Gfo/Idh/MocA-like oxidoreductase N-terminal" evidence="1">
    <location>
        <begin position="7"/>
        <end position="128"/>
    </location>
</feature>
<keyword evidence="4" id="KW-1185">Reference proteome</keyword>
<sequence length="396" mass="43558">MTTSPIRIALIGLSANSGSAWAAGAHLPYLISPRGKKHYTIVALLNSSPAAALAARDFFHLPASVKTYGDPEALAADPDIDLVVCITRVDIHFPTIAPSLRAGKPVYVEWPLTDNLPRALELERLSDKTAWESSILGLQGRVDPVVLKLASLLREGRIGKVLSSDVRAWDAMLPRDQVPQVVEYLSQRKVGGNRVTIAYAHFIDSVHSVLGEFDGFQARVQLRRPEIDVVDGFPTGNVVRKTATDVPDLVAVHGALKGKDYVADRATLTAAIRSGPPFKGDPAFVWSIHGEKGEMQFTIPTGPYLQVGHEKGQVSVKVHDFATDTVEDVEWDWQDWQKELPLRARDVGELYERYAAWVEGGKGKMEEGREFTTVASGMARMRETNEVLAQFDQQQS</sequence>
<dbReference type="Pfam" id="PF22685">
    <property type="entry name" value="Gal80p_C-like"/>
    <property type="match status" value="1"/>
</dbReference>
<dbReference type="Proteomes" id="UP000272025">
    <property type="component" value="Unassembled WGS sequence"/>
</dbReference>